<evidence type="ECO:0008006" key="4">
    <source>
        <dbReference type="Google" id="ProtNLM"/>
    </source>
</evidence>
<protein>
    <recommendedName>
        <fullName evidence="4">RxLR effector candidate protein</fullName>
    </recommendedName>
</protein>
<name>A0AAV0U4I9_HYABA</name>
<keyword evidence="1" id="KW-0472">Membrane</keyword>
<gene>
    <name evidence="2" type="ORF">HBR001_LOCUS4855</name>
</gene>
<keyword evidence="1" id="KW-0812">Transmembrane</keyword>
<evidence type="ECO:0000313" key="2">
    <source>
        <dbReference type="EMBL" id="CAI5730435.1"/>
    </source>
</evidence>
<dbReference type="AlphaFoldDB" id="A0AAV0U4I9"/>
<keyword evidence="3" id="KW-1185">Reference proteome</keyword>
<dbReference type="Proteomes" id="UP001162031">
    <property type="component" value="Unassembled WGS sequence"/>
</dbReference>
<evidence type="ECO:0000256" key="1">
    <source>
        <dbReference type="SAM" id="Phobius"/>
    </source>
</evidence>
<keyword evidence="1" id="KW-1133">Transmembrane helix</keyword>
<organism evidence="2 3">
    <name type="scientific">Hyaloperonospora brassicae</name>
    <name type="common">Brassica downy mildew</name>
    <name type="synonym">Peronospora brassicae</name>
    <dbReference type="NCBI Taxonomy" id="162125"/>
    <lineage>
        <taxon>Eukaryota</taxon>
        <taxon>Sar</taxon>
        <taxon>Stramenopiles</taxon>
        <taxon>Oomycota</taxon>
        <taxon>Peronosporomycetes</taxon>
        <taxon>Peronosporales</taxon>
        <taxon>Peronosporaceae</taxon>
        <taxon>Hyaloperonospora</taxon>
    </lineage>
</organism>
<accession>A0AAV0U4I9</accession>
<feature type="transmembrane region" description="Helical" evidence="1">
    <location>
        <begin position="12"/>
        <end position="29"/>
    </location>
</feature>
<evidence type="ECO:0000313" key="3">
    <source>
        <dbReference type="Proteomes" id="UP001162031"/>
    </source>
</evidence>
<dbReference type="EMBL" id="CANTFL010001028">
    <property type="protein sequence ID" value="CAI5730435.1"/>
    <property type="molecule type" value="Genomic_DNA"/>
</dbReference>
<proteinExistence type="predicted"/>
<comment type="caution">
    <text evidence="2">The sequence shown here is derived from an EMBL/GenBank/DDBJ whole genome shotgun (WGS) entry which is preliminary data.</text>
</comment>
<reference evidence="2" key="1">
    <citation type="submission" date="2022-12" db="EMBL/GenBank/DDBJ databases">
        <authorList>
            <person name="Webb A."/>
        </authorList>
    </citation>
    <scope>NUCLEOTIDE SEQUENCE</scope>
    <source>
        <strain evidence="2">Hp1</strain>
    </source>
</reference>
<sequence length="181" mass="19456">MHARASRAVSEVVVAAGTAGAIATAYWLLQHFLPTDDEQRQPMDTIAARGSCRSDETRDVDDSFAALPIVSEAESGDANDDARDYTADCYTPHDDVCVFAVRVQTQVKALSEAATDRLSIGCRLCDAEADDLETASELSMADTASSSADSAAYLSSGYNSEQEDVRLGPSFGTEQWLYVRL</sequence>